<protein>
    <recommendedName>
        <fullName evidence="1">DUF6431 domain-containing protein</fullName>
    </recommendedName>
</protein>
<dbReference type="InterPro" id="IPR045536">
    <property type="entry name" value="DUF6431"/>
</dbReference>
<evidence type="ECO:0000313" key="2">
    <source>
        <dbReference type="EMBL" id="VAX11761.1"/>
    </source>
</evidence>
<dbReference type="Pfam" id="PF20020">
    <property type="entry name" value="DUF6431"/>
    <property type="match status" value="1"/>
</dbReference>
<accession>A0A3B1BBQ4</accession>
<dbReference type="EMBL" id="UOFX01000090">
    <property type="protein sequence ID" value="VAX11761.1"/>
    <property type="molecule type" value="Genomic_DNA"/>
</dbReference>
<gene>
    <name evidence="2" type="ORF">MNBD_GAMMA26-83</name>
</gene>
<reference evidence="2" key="1">
    <citation type="submission" date="2018-06" db="EMBL/GenBank/DDBJ databases">
        <authorList>
            <person name="Zhirakovskaya E."/>
        </authorList>
    </citation>
    <scope>NUCLEOTIDE SEQUENCE</scope>
</reference>
<feature type="domain" description="DUF6431" evidence="1">
    <location>
        <begin position="30"/>
        <end position="123"/>
    </location>
</feature>
<sequence>MPRMLPEIDTLEQHQKQVLNDPDAYRPECCSHCGKAGLHHHGHYERNVPKGEGMAFALGMLIILRFFCPGCRHTCSCLPGCLSLRRHYWWKSQQEVLQSLIAGKSIYQVEQEQTPCRHTIRRWWRRLEVCFDKQALYLRSRFPALGRTADWKGFWALCFNSMSLAAVMGWLDHAGVSVP</sequence>
<organism evidence="2">
    <name type="scientific">hydrothermal vent metagenome</name>
    <dbReference type="NCBI Taxonomy" id="652676"/>
    <lineage>
        <taxon>unclassified sequences</taxon>
        <taxon>metagenomes</taxon>
        <taxon>ecological metagenomes</taxon>
    </lineage>
</organism>
<evidence type="ECO:0000259" key="1">
    <source>
        <dbReference type="Pfam" id="PF20020"/>
    </source>
</evidence>
<dbReference type="AlphaFoldDB" id="A0A3B1BBQ4"/>
<proteinExistence type="predicted"/>
<name>A0A3B1BBQ4_9ZZZZ</name>